<evidence type="ECO:0000313" key="2">
    <source>
        <dbReference type="EMBL" id="SVA78925.1"/>
    </source>
</evidence>
<organism evidence="2">
    <name type="scientific">marine metagenome</name>
    <dbReference type="NCBI Taxonomy" id="408172"/>
    <lineage>
        <taxon>unclassified sequences</taxon>
        <taxon>metagenomes</taxon>
        <taxon>ecological metagenomes</taxon>
    </lineage>
</organism>
<feature type="transmembrane region" description="Helical" evidence="1">
    <location>
        <begin position="35"/>
        <end position="55"/>
    </location>
</feature>
<reference evidence="2" key="1">
    <citation type="submission" date="2018-05" db="EMBL/GenBank/DDBJ databases">
        <authorList>
            <person name="Lanie J.A."/>
            <person name="Ng W.-L."/>
            <person name="Kazmierczak K.M."/>
            <person name="Andrzejewski T.M."/>
            <person name="Davidsen T.M."/>
            <person name="Wayne K.J."/>
            <person name="Tettelin H."/>
            <person name="Glass J.I."/>
            <person name="Rusch D."/>
            <person name="Podicherti R."/>
            <person name="Tsui H.-C.T."/>
            <person name="Winkler M.E."/>
        </authorList>
    </citation>
    <scope>NUCLEOTIDE SEQUENCE</scope>
</reference>
<feature type="non-terminal residue" evidence="2">
    <location>
        <position position="63"/>
    </location>
</feature>
<evidence type="ECO:0000256" key="1">
    <source>
        <dbReference type="SAM" id="Phobius"/>
    </source>
</evidence>
<evidence type="ECO:0008006" key="3">
    <source>
        <dbReference type="Google" id="ProtNLM"/>
    </source>
</evidence>
<dbReference type="Gene3D" id="1.10.357.140">
    <property type="entry name" value="UbiA prenyltransferase"/>
    <property type="match status" value="1"/>
</dbReference>
<name>A0A381YPK1_9ZZZZ</name>
<accession>A0A381YPK1</accession>
<dbReference type="InterPro" id="IPR044878">
    <property type="entry name" value="UbiA_sf"/>
</dbReference>
<keyword evidence="1" id="KW-0812">Transmembrane</keyword>
<keyword evidence="1" id="KW-0472">Membrane</keyword>
<feature type="transmembrane region" description="Helical" evidence="1">
    <location>
        <begin position="12"/>
        <end position="29"/>
    </location>
</feature>
<dbReference type="AlphaFoldDB" id="A0A381YPK1"/>
<dbReference type="EMBL" id="UINC01018728">
    <property type="protein sequence ID" value="SVA78925.1"/>
    <property type="molecule type" value="Genomic_DNA"/>
</dbReference>
<sequence length="63" mass="7187">MSIKSLFDLTKFRLTLSVVFSSFISYMLGFKEFDIKVLTLLIFGGIFVVAASNIYNQIIEKDL</sequence>
<gene>
    <name evidence="2" type="ORF">METZ01_LOCUS131779</name>
</gene>
<proteinExistence type="predicted"/>
<keyword evidence="1" id="KW-1133">Transmembrane helix</keyword>
<protein>
    <recommendedName>
        <fullName evidence="3">Protoheme IX farnesyltransferase</fullName>
    </recommendedName>
</protein>